<keyword evidence="1" id="KW-1133">Transmembrane helix</keyword>
<keyword evidence="1" id="KW-0812">Transmembrane</keyword>
<feature type="transmembrane region" description="Helical" evidence="1">
    <location>
        <begin position="120"/>
        <end position="137"/>
    </location>
</feature>
<evidence type="ECO:0000313" key="3">
    <source>
        <dbReference type="Proteomes" id="UP001205843"/>
    </source>
</evidence>
<gene>
    <name evidence="2" type="ORF">J2T57_001679</name>
</gene>
<accession>A0AAE3G643</accession>
<evidence type="ECO:0000313" key="2">
    <source>
        <dbReference type="EMBL" id="MCP1674577.1"/>
    </source>
</evidence>
<feature type="transmembrane region" description="Helical" evidence="1">
    <location>
        <begin position="12"/>
        <end position="32"/>
    </location>
</feature>
<proteinExistence type="predicted"/>
<dbReference type="Proteomes" id="UP001205843">
    <property type="component" value="Unassembled WGS sequence"/>
</dbReference>
<comment type="caution">
    <text evidence="2">The sequence shown here is derived from an EMBL/GenBank/DDBJ whole genome shotgun (WGS) entry which is preliminary data.</text>
</comment>
<organism evidence="2 3">
    <name type="scientific">Natronocella acetinitrilica</name>
    <dbReference type="NCBI Taxonomy" id="414046"/>
    <lineage>
        <taxon>Bacteria</taxon>
        <taxon>Pseudomonadati</taxon>
        <taxon>Pseudomonadota</taxon>
        <taxon>Gammaproteobacteria</taxon>
        <taxon>Chromatiales</taxon>
        <taxon>Ectothiorhodospiraceae</taxon>
        <taxon>Natronocella</taxon>
    </lineage>
</organism>
<evidence type="ECO:0000256" key="1">
    <source>
        <dbReference type="SAM" id="Phobius"/>
    </source>
</evidence>
<protein>
    <submittedName>
        <fullName evidence="2">Drug/metabolite transporter (DMT)-like permease</fullName>
    </submittedName>
</protein>
<name>A0AAE3G643_9GAMM</name>
<feature type="transmembrane region" description="Helical" evidence="1">
    <location>
        <begin position="86"/>
        <end position="108"/>
    </location>
</feature>
<sequence>MVSQHHGSVSRKLAALGGTALGAGFTYVAYPLMAEADKHAPAAIEGSIQASIPMPLLVLALSLFTVPFLIPLIWNAVRDPGSRSRLLLAVAGLVSLVLCTAYALMGLSAPGITPQNSTDLYYPMVAFGALPLALLLLRERAERKPLGALARGRQRQLRRRRSR</sequence>
<dbReference type="EMBL" id="JALJXV010000003">
    <property type="protein sequence ID" value="MCP1674577.1"/>
    <property type="molecule type" value="Genomic_DNA"/>
</dbReference>
<dbReference type="RefSeq" id="WP_253476679.1">
    <property type="nucleotide sequence ID" value="NZ_JALJXV010000003.1"/>
</dbReference>
<keyword evidence="1" id="KW-0472">Membrane</keyword>
<reference evidence="2" key="1">
    <citation type="submission" date="2022-03" db="EMBL/GenBank/DDBJ databases">
        <title>Genomic Encyclopedia of Type Strains, Phase III (KMG-III): the genomes of soil and plant-associated and newly described type strains.</title>
        <authorList>
            <person name="Whitman W."/>
        </authorList>
    </citation>
    <scope>NUCLEOTIDE SEQUENCE</scope>
    <source>
        <strain evidence="2">ANL 6-2</strain>
    </source>
</reference>
<keyword evidence="3" id="KW-1185">Reference proteome</keyword>
<dbReference type="AlphaFoldDB" id="A0AAE3G643"/>
<feature type="transmembrane region" description="Helical" evidence="1">
    <location>
        <begin position="52"/>
        <end position="74"/>
    </location>
</feature>